<name>A0A915LJX4_MELJA</name>
<feature type="region of interest" description="Disordered" evidence="1">
    <location>
        <begin position="35"/>
        <end position="80"/>
    </location>
</feature>
<evidence type="ECO:0000313" key="3">
    <source>
        <dbReference type="WBParaSite" id="scaffold12943_cov237.g16610"/>
    </source>
</evidence>
<dbReference type="Proteomes" id="UP000887561">
    <property type="component" value="Unplaced"/>
</dbReference>
<evidence type="ECO:0000313" key="2">
    <source>
        <dbReference type="Proteomes" id="UP000887561"/>
    </source>
</evidence>
<evidence type="ECO:0000256" key="1">
    <source>
        <dbReference type="SAM" id="MobiDB-lite"/>
    </source>
</evidence>
<accession>A0A915LJX4</accession>
<keyword evidence="2" id="KW-1185">Reference proteome</keyword>
<feature type="compositionally biased region" description="Basic and acidic residues" evidence="1">
    <location>
        <begin position="56"/>
        <end position="67"/>
    </location>
</feature>
<protein>
    <submittedName>
        <fullName evidence="3">Uncharacterized protein</fullName>
    </submittedName>
</protein>
<reference evidence="3" key="1">
    <citation type="submission" date="2022-11" db="UniProtKB">
        <authorList>
            <consortium name="WormBaseParasite"/>
        </authorList>
    </citation>
    <scope>IDENTIFICATION</scope>
</reference>
<proteinExistence type="predicted"/>
<dbReference type="WBParaSite" id="scaffold12943_cov237.g16610">
    <property type="protein sequence ID" value="scaffold12943_cov237.g16610"/>
    <property type="gene ID" value="scaffold12943_cov237.g16610"/>
</dbReference>
<sequence length="382" mass="42424">MDNDGFQEFVSKRKLKNEKKAKEIVVKKKPSTSMFNVRQSNRGGFQGPFVSKGNSKKIENTIADKNKPPKPSTLKSNGIETKSKVVQSQVKKSANGSSFVVGCSYSSVVESSNISQKPVKSTSVGLEQLSISKSNGNDLEENKYSSSGLGDDRINQSDGTLDNLQAEAAEGIDNVVEDHRPPSGDSGVSCTSPSSLHLPIKQFSRFGFKYPSQCTDYVYQCLCRDDMFESGQKVYEYPDEFIRDAKEALMVENWILTDKFIKFSAHNVCFALALLGAKCSSEGAFLGSVICLMNFTHCNHYFDESTRDDVINFIAKIEKFARHFGQIKADDVGNLLKDRLPKQSGASSVYEGITFKKLEPFTAGFFGRNVEFEYVAYIPKIY</sequence>
<organism evidence="2 3">
    <name type="scientific">Meloidogyne javanica</name>
    <name type="common">Root-knot nematode worm</name>
    <dbReference type="NCBI Taxonomy" id="6303"/>
    <lineage>
        <taxon>Eukaryota</taxon>
        <taxon>Metazoa</taxon>
        <taxon>Ecdysozoa</taxon>
        <taxon>Nematoda</taxon>
        <taxon>Chromadorea</taxon>
        <taxon>Rhabditida</taxon>
        <taxon>Tylenchina</taxon>
        <taxon>Tylenchomorpha</taxon>
        <taxon>Tylenchoidea</taxon>
        <taxon>Meloidogynidae</taxon>
        <taxon>Meloidogyninae</taxon>
        <taxon>Meloidogyne</taxon>
        <taxon>Meloidogyne incognita group</taxon>
    </lineage>
</organism>
<dbReference type="AlphaFoldDB" id="A0A915LJX4"/>
<feature type="region of interest" description="Disordered" evidence="1">
    <location>
        <begin position="135"/>
        <end position="154"/>
    </location>
</feature>